<dbReference type="AlphaFoldDB" id="A0AAW2R6G0"/>
<reference evidence="2" key="2">
    <citation type="journal article" date="2024" name="Plant">
        <title>Genomic evolution and insights into agronomic trait innovations of Sesamum species.</title>
        <authorList>
            <person name="Miao H."/>
            <person name="Wang L."/>
            <person name="Qu L."/>
            <person name="Liu H."/>
            <person name="Sun Y."/>
            <person name="Le M."/>
            <person name="Wang Q."/>
            <person name="Wei S."/>
            <person name="Zheng Y."/>
            <person name="Lin W."/>
            <person name="Duan Y."/>
            <person name="Cao H."/>
            <person name="Xiong S."/>
            <person name="Wang X."/>
            <person name="Wei L."/>
            <person name="Li C."/>
            <person name="Ma Q."/>
            <person name="Ju M."/>
            <person name="Zhao R."/>
            <person name="Li G."/>
            <person name="Mu C."/>
            <person name="Tian Q."/>
            <person name="Mei H."/>
            <person name="Zhang T."/>
            <person name="Gao T."/>
            <person name="Zhang H."/>
        </authorList>
    </citation>
    <scope>NUCLEOTIDE SEQUENCE</scope>
    <source>
        <strain evidence="2">G02</strain>
    </source>
</reference>
<dbReference type="EMBL" id="JACGWJ010000014">
    <property type="protein sequence ID" value="KAL0375413.1"/>
    <property type="molecule type" value="Genomic_DNA"/>
</dbReference>
<dbReference type="SUPFAM" id="SSF54518">
    <property type="entry name" value="Tubby C-terminal domain-like"/>
    <property type="match status" value="1"/>
</dbReference>
<protein>
    <submittedName>
        <fullName evidence="2">Uncharacterized protein</fullName>
    </submittedName>
</protein>
<sequence length="159" mass="17870">METFHGKMDSLTAVISPQFCVPGNLHLTIVRKPTGFTNGKFKVADNKGNYIFNVKEKMLSIHGRLLLLDSGSNPIVTFKKKPERGKHFLGFQSVGHWVERSCIVYDKDSTPVAQAVMLRSPGHQNTYQNYLTMAMLDQLNPPFFFSFVIILAGFSTNTL</sequence>
<evidence type="ECO:0000313" key="2">
    <source>
        <dbReference type="EMBL" id="KAL0375413.1"/>
    </source>
</evidence>
<dbReference type="PANTHER" id="PTHR31087:SF85">
    <property type="entry name" value="PROTEIN LURP-ONE-RELATED 7"/>
    <property type="match status" value="1"/>
</dbReference>
<accession>A0AAW2R6G0</accession>
<evidence type="ECO:0000256" key="1">
    <source>
        <dbReference type="ARBA" id="ARBA00005437"/>
    </source>
</evidence>
<gene>
    <name evidence="2" type="ORF">Sradi_3457000</name>
</gene>
<proteinExistence type="inferred from homology"/>
<dbReference type="InterPro" id="IPR038595">
    <property type="entry name" value="LOR_sf"/>
</dbReference>
<reference evidence="2" key="1">
    <citation type="submission" date="2020-06" db="EMBL/GenBank/DDBJ databases">
        <authorList>
            <person name="Li T."/>
            <person name="Hu X."/>
            <person name="Zhang T."/>
            <person name="Song X."/>
            <person name="Zhang H."/>
            <person name="Dai N."/>
            <person name="Sheng W."/>
            <person name="Hou X."/>
            <person name="Wei L."/>
        </authorList>
    </citation>
    <scope>NUCLEOTIDE SEQUENCE</scope>
    <source>
        <strain evidence="2">G02</strain>
        <tissue evidence="2">Leaf</tissue>
    </source>
</reference>
<organism evidence="2">
    <name type="scientific">Sesamum radiatum</name>
    <name type="common">Black benniseed</name>
    <dbReference type="NCBI Taxonomy" id="300843"/>
    <lineage>
        <taxon>Eukaryota</taxon>
        <taxon>Viridiplantae</taxon>
        <taxon>Streptophyta</taxon>
        <taxon>Embryophyta</taxon>
        <taxon>Tracheophyta</taxon>
        <taxon>Spermatophyta</taxon>
        <taxon>Magnoliopsida</taxon>
        <taxon>eudicotyledons</taxon>
        <taxon>Gunneridae</taxon>
        <taxon>Pentapetalae</taxon>
        <taxon>asterids</taxon>
        <taxon>lamiids</taxon>
        <taxon>Lamiales</taxon>
        <taxon>Pedaliaceae</taxon>
        <taxon>Sesamum</taxon>
    </lineage>
</organism>
<name>A0AAW2R6G0_SESRA</name>
<dbReference type="Pfam" id="PF04525">
    <property type="entry name" value="LOR"/>
    <property type="match status" value="1"/>
</dbReference>
<dbReference type="PANTHER" id="PTHR31087">
    <property type="match status" value="1"/>
</dbReference>
<comment type="caution">
    <text evidence="2">The sequence shown here is derived from an EMBL/GenBank/DDBJ whole genome shotgun (WGS) entry which is preliminary data.</text>
</comment>
<comment type="similarity">
    <text evidence="1">Belongs to the LOR family.</text>
</comment>
<dbReference type="InterPro" id="IPR007612">
    <property type="entry name" value="LOR"/>
</dbReference>
<dbReference type="InterPro" id="IPR025659">
    <property type="entry name" value="Tubby-like_C"/>
</dbReference>
<dbReference type="Gene3D" id="2.40.160.200">
    <property type="entry name" value="LURP1-related"/>
    <property type="match status" value="1"/>
</dbReference>